<gene>
    <name evidence="1" type="ORF">CWE08_11420</name>
</gene>
<name>A0A432VQN5_9GAMM</name>
<proteinExistence type="predicted"/>
<dbReference type="RefSeq" id="WP_126768343.1">
    <property type="nucleotide sequence ID" value="NZ_PIPJ01000011.1"/>
</dbReference>
<dbReference type="Proteomes" id="UP000288395">
    <property type="component" value="Unassembled WGS sequence"/>
</dbReference>
<dbReference type="AlphaFoldDB" id="A0A432VQN5"/>
<accession>A0A432VQN5</accession>
<dbReference type="EMBL" id="PIPJ01000011">
    <property type="protein sequence ID" value="RUO18519.1"/>
    <property type="molecule type" value="Genomic_DNA"/>
</dbReference>
<protein>
    <submittedName>
        <fullName evidence="1">Uncharacterized protein</fullName>
    </submittedName>
</protein>
<evidence type="ECO:0000313" key="2">
    <source>
        <dbReference type="Proteomes" id="UP000288395"/>
    </source>
</evidence>
<keyword evidence="2" id="KW-1185">Reference proteome</keyword>
<organism evidence="1 2">
    <name type="scientific">Aliidiomarina iranensis</name>
    <dbReference type="NCBI Taxonomy" id="1434071"/>
    <lineage>
        <taxon>Bacteria</taxon>
        <taxon>Pseudomonadati</taxon>
        <taxon>Pseudomonadota</taxon>
        <taxon>Gammaproteobacteria</taxon>
        <taxon>Alteromonadales</taxon>
        <taxon>Idiomarinaceae</taxon>
        <taxon>Aliidiomarina</taxon>
    </lineage>
</organism>
<sequence>MNPVTRKLILYLMLSIVLVGCVPTIQLQNEGSERYFASPNSEAKMLEGNRANGVLILVRTGYFQRNNQNQLSIYLECDFAEPHSTRLLSAELVDSNNLRLDAGDLGLDCPESVRGTASPKGTGYLHFYGEGVSKLTLDETLMLNVFIEVKDVVYELSLPLTSTRVWVWPT</sequence>
<reference evidence="2" key="1">
    <citation type="journal article" date="2018" name="Front. Microbiol.">
        <title>Genome-Based Analysis Reveals the Taxonomy and Diversity of the Family Idiomarinaceae.</title>
        <authorList>
            <person name="Liu Y."/>
            <person name="Lai Q."/>
            <person name="Shao Z."/>
        </authorList>
    </citation>
    <scope>NUCLEOTIDE SEQUENCE [LARGE SCALE GENOMIC DNA]</scope>
    <source>
        <strain evidence="2">GBPy7</strain>
    </source>
</reference>
<evidence type="ECO:0000313" key="1">
    <source>
        <dbReference type="EMBL" id="RUO18519.1"/>
    </source>
</evidence>
<dbReference type="PROSITE" id="PS51257">
    <property type="entry name" value="PROKAR_LIPOPROTEIN"/>
    <property type="match status" value="1"/>
</dbReference>
<comment type="caution">
    <text evidence="1">The sequence shown here is derived from an EMBL/GenBank/DDBJ whole genome shotgun (WGS) entry which is preliminary data.</text>
</comment>